<dbReference type="PROSITE" id="PS51257">
    <property type="entry name" value="PROKAR_LIPOPROTEIN"/>
    <property type="match status" value="1"/>
</dbReference>
<reference evidence="2 3" key="1">
    <citation type="submission" date="2024-06" db="EMBL/GenBank/DDBJ databases">
        <title>Genomic Encyclopedia of Type Strains, Phase V (KMG-V): Genome sequencing to study the core and pangenomes of soil and plant-associated prokaryotes.</title>
        <authorList>
            <person name="Whitman W."/>
        </authorList>
    </citation>
    <scope>NUCLEOTIDE SEQUENCE [LARGE SCALE GENOMIC DNA]</scope>
    <source>
        <strain evidence="2 3">NE40</strain>
    </source>
</reference>
<keyword evidence="3" id="KW-1185">Reference proteome</keyword>
<proteinExistence type="predicted"/>
<dbReference type="EMBL" id="JBEWTB010000002">
    <property type="protein sequence ID" value="MET4755871.1"/>
    <property type="molecule type" value="Genomic_DNA"/>
</dbReference>
<feature type="signal peptide" evidence="1">
    <location>
        <begin position="1"/>
        <end position="24"/>
    </location>
</feature>
<keyword evidence="1" id="KW-0732">Signal</keyword>
<sequence>MMETPFRYKIAVLLLVCATLSACSTGQQMGHGIVLREELLAPVDRTDEAKTGALSGATLGSIIGGISGAAAGAGCAAVTFGLCAPAIPGLVAYGAVAGGGIGGASGALLGYGYGTSRQGNGLHHYTVAPCSEKNAPIDLRQYSPKLMPPGTLVLIHKKEEQKGPVYSIAPINPKELHKYPAHECPSLPSE</sequence>
<protein>
    <submittedName>
        <fullName evidence="2">Small secreted protein</fullName>
    </submittedName>
</protein>
<gene>
    <name evidence="2" type="ORF">V5J35_001063</name>
</gene>
<evidence type="ECO:0000313" key="3">
    <source>
        <dbReference type="Proteomes" id="UP001549366"/>
    </source>
</evidence>
<dbReference type="RefSeq" id="WP_354010250.1">
    <property type="nucleotide sequence ID" value="NZ_JBEWTA010000001.1"/>
</dbReference>
<dbReference type="Proteomes" id="UP001549366">
    <property type="component" value="Unassembled WGS sequence"/>
</dbReference>
<name>A0ABV2SDN6_9GAMM</name>
<organism evidence="2 3">
    <name type="scientific">Endozoicomonas lisbonensis</name>
    <dbReference type="NCBI Taxonomy" id="3120522"/>
    <lineage>
        <taxon>Bacteria</taxon>
        <taxon>Pseudomonadati</taxon>
        <taxon>Pseudomonadota</taxon>
        <taxon>Gammaproteobacteria</taxon>
        <taxon>Oceanospirillales</taxon>
        <taxon>Endozoicomonadaceae</taxon>
        <taxon>Endozoicomonas</taxon>
    </lineage>
</organism>
<comment type="caution">
    <text evidence="2">The sequence shown here is derived from an EMBL/GenBank/DDBJ whole genome shotgun (WGS) entry which is preliminary data.</text>
</comment>
<evidence type="ECO:0000313" key="2">
    <source>
        <dbReference type="EMBL" id="MET4755871.1"/>
    </source>
</evidence>
<accession>A0ABV2SDN6</accession>
<evidence type="ECO:0000256" key="1">
    <source>
        <dbReference type="SAM" id="SignalP"/>
    </source>
</evidence>
<feature type="chain" id="PRO_5046632485" evidence="1">
    <location>
        <begin position="25"/>
        <end position="190"/>
    </location>
</feature>